<accession>A0A976RQZ0</accession>
<evidence type="ECO:0000313" key="2">
    <source>
        <dbReference type="Proteomes" id="UP000831181"/>
    </source>
</evidence>
<dbReference type="AlphaFoldDB" id="A0A976RQZ0"/>
<dbReference type="KEGG" id="lbe:MOO44_00655"/>
<organism evidence="1 2">
    <name type="scientific">Nicoliella spurrieriana</name>
    <dbReference type="NCBI Taxonomy" id="2925830"/>
    <lineage>
        <taxon>Bacteria</taxon>
        <taxon>Bacillati</taxon>
        <taxon>Bacillota</taxon>
        <taxon>Bacilli</taxon>
        <taxon>Lactobacillales</taxon>
        <taxon>Lactobacillaceae</taxon>
        <taxon>Nicoliella</taxon>
    </lineage>
</organism>
<evidence type="ECO:0000313" key="1">
    <source>
        <dbReference type="EMBL" id="UQS86183.1"/>
    </source>
</evidence>
<protein>
    <submittedName>
        <fullName evidence="1">Uncharacterized protein</fullName>
    </submittedName>
</protein>
<dbReference type="Proteomes" id="UP000831181">
    <property type="component" value="Plasmid p1unnamed"/>
</dbReference>
<name>A0A976RQZ0_9LACO</name>
<keyword evidence="2" id="KW-1185">Reference proteome</keyword>
<keyword evidence="1" id="KW-0614">Plasmid</keyword>
<sequence>MAKWYLVSQNQSYQYEFAKQILWSPQRNRDGSQSNSYECMQNIKTGDIIINVHHQHIMGISIAISDSYAAAKPAEFHKYIWGQAGWQVDLKMHHLKIPLAPEREFFANPNHKRADHDAFNKHGNINQAYLFELSPSEISHIKDLVLAFLLDF</sequence>
<proteinExistence type="predicted"/>
<gene>
    <name evidence="1" type="ORF">MOO44_00655</name>
</gene>
<dbReference type="RefSeq" id="WP_260115992.1">
    <property type="nucleotide sequence ID" value="NZ_CP093360.1"/>
</dbReference>
<geneLocation type="plasmid" evidence="1 2">
    <name>p1unnamed</name>
</geneLocation>
<dbReference type="EMBL" id="CP093360">
    <property type="protein sequence ID" value="UQS86183.1"/>
    <property type="molecule type" value="Genomic_DNA"/>
</dbReference>
<reference evidence="1" key="1">
    <citation type="journal article" date="2022" name="Int. J. Syst. Evol. Microbiol.">
        <title>Apilactobacillus apisilvae sp. nov., Nicolia spurrieriana gen. nov. sp. nov., Bombilactobacillus folatiphilus sp. nov. and Bombilactobacillus thymidiniphilus sp. nov., four new lactic acid bacterial isolates from stingless bees Tetragonula carbonaria and Austroplebeia australis.</title>
        <authorList>
            <person name="Oliphant S.A."/>
            <person name="Watson-Haigh N.S."/>
            <person name="Sumby K.M."/>
            <person name="Gardner J."/>
            <person name="Groom S."/>
            <person name="Jiranek V."/>
        </authorList>
    </citation>
    <scope>NUCLEOTIDE SEQUENCE</scope>
    <source>
        <strain evidence="1">SGEP1_A5</strain>
    </source>
</reference>